<reference evidence="5 6" key="1">
    <citation type="submission" date="2016-07" db="EMBL/GenBank/DDBJ databases">
        <title>Pervasive Adenine N6-methylation of Active Genes in Fungi.</title>
        <authorList>
            <consortium name="DOE Joint Genome Institute"/>
            <person name="Mondo S.J."/>
            <person name="Dannebaum R.O."/>
            <person name="Kuo R.C."/>
            <person name="Labutti K."/>
            <person name="Haridas S."/>
            <person name="Kuo A."/>
            <person name="Salamov A."/>
            <person name="Ahrendt S.R."/>
            <person name="Lipzen A."/>
            <person name="Sullivan W."/>
            <person name="Andreopoulos W.B."/>
            <person name="Clum A."/>
            <person name="Lindquist E."/>
            <person name="Daum C."/>
            <person name="Ramamoorthy G.K."/>
            <person name="Gryganskyi A."/>
            <person name="Culley D."/>
            <person name="Magnuson J.K."/>
            <person name="James T.Y."/>
            <person name="O'Malley M.A."/>
            <person name="Stajich J.E."/>
            <person name="Spatafora J.W."/>
            <person name="Visel A."/>
            <person name="Grigoriev I.V."/>
        </authorList>
    </citation>
    <scope>NUCLEOTIDE SEQUENCE [LARGE SCALE GENOMIC DNA]</scope>
    <source>
        <strain evidence="5 6">ATCC 12442</strain>
    </source>
</reference>
<dbReference type="SUPFAM" id="SSF53850">
    <property type="entry name" value="Periplasmic binding protein-like II"/>
    <property type="match status" value="1"/>
</dbReference>
<gene>
    <name evidence="5" type="ORF">DL89DRAFT_222644</name>
</gene>
<dbReference type="OrthoDB" id="1363at2759"/>
<dbReference type="GO" id="GO:0042597">
    <property type="term" value="C:periplasmic space"/>
    <property type="evidence" value="ECO:0007669"/>
    <property type="project" value="UniProtKB-SubCell"/>
</dbReference>
<accession>A0A1Y1WAU1</accession>
<evidence type="ECO:0000256" key="2">
    <source>
        <dbReference type="ARBA" id="ARBA00010742"/>
    </source>
</evidence>
<dbReference type="GeneID" id="63801240"/>
<dbReference type="EMBL" id="MCFD01000005">
    <property type="protein sequence ID" value="ORX70643.1"/>
    <property type="molecule type" value="Genomic_DNA"/>
</dbReference>
<comment type="similarity">
    <text evidence="2">Belongs to the bacterial solute-binding protein SsuA/TauA family.</text>
</comment>
<evidence type="ECO:0000256" key="1">
    <source>
        <dbReference type="ARBA" id="ARBA00004418"/>
    </source>
</evidence>
<evidence type="ECO:0000256" key="3">
    <source>
        <dbReference type="ARBA" id="ARBA00022729"/>
    </source>
</evidence>
<dbReference type="Pfam" id="PF22384">
    <property type="entry name" value="PBP2_Ca3427_like"/>
    <property type="match status" value="1"/>
</dbReference>
<comment type="subcellular location">
    <subcellularLocation>
        <location evidence="1">Periplasm</location>
    </subcellularLocation>
</comment>
<sequence length="276" mass="29998">MATRIGLVPEHFSAPLVYGVENGFTNTLCIVGTGDMIKKLVAGELDIAICVTEGLVAGIGKNPDLRLFGTYVDSPLPWAASVATDAEYATLDDLAFGATFGISRPGSGSEVMARYAASAYEWTGKPKFNVLGDVHGLVKGIQEGAADAFLWERTTMQRHYDANEVRYLGTVRPPWPAFSFGATAQFIEANGDKITGLLGMFGNAQRQFMEDGVARAEFLKHKFGYGREEAERWAEYVRFNEQGSVDQDKIRKVIATLSKAGAMQELGADEVVLLPK</sequence>
<dbReference type="PANTHER" id="PTHR30024:SF47">
    <property type="entry name" value="TAURINE-BINDING PERIPLASMIC PROTEIN"/>
    <property type="match status" value="1"/>
</dbReference>
<dbReference type="RefSeq" id="XP_040744222.1">
    <property type="nucleotide sequence ID" value="XM_040884592.1"/>
</dbReference>
<feature type="domain" description="Ca3427-like PBP 2" evidence="4">
    <location>
        <begin position="78"/>
        <end position="170"/>
    </location>
</feature>
<dbReference type="InterPro" id="IPR054364">
    <property type="entry name" value="Ca3427-like_PBP2"/>
</dbReference>
<dbReference type="PANTHER" id="PTHR30024">
    <property type="entry name" value="ALIPHATIC SULFONATES-BINDING PROTEIN-RELATED"/>
    <property type="match status" value="1"/>
</dbReference>
<keyword evidence="3" id="KW-0732">Signal</keyword>
<comment type="caution">
    <text evidence="5">The sequence shown here is derived from an EMBL/GenBank/DDBJ whole genome shotgun (WGS) entry which is preliminary data.</text>
</comment>
<evidence type="ECO:0000259" key="4">
    <source>
        <dbReference type="Pfam" id="PF22384"/>
    </source>
</evidence>
<evidence type="ECO:0000313" key="5">
    <source>
        <dbReference type="EMBL" id="ORX70643.1"/>
    </source>
</evidence>
<name>A0A1Y1WAU1_9FUNG</name>
<protein>
    <recommendedName>
        <fullName evidence="4">Ca3427-like PBP 2 domain-containing protein</fullName>
    </recommendedName>
</protein>
<dbReference type="AlphaFoldDB" id="A0A1Y1WAU1"/>
<evidence type="ECO:0000313" key="6">
    <source>
        <dbReference type="Proteomes" id="UP000193922"/>
    </source>
</evidence>
<organism evidence="5 6">
    <name type="scientific">Linderina pennispora</name>
    <dbReference type="NCBI Taxonomy" id="61395"/>
    <lineage>
        <taxon>Eukaryota</taxon>
        <taxon>Fungi</taxon>
        <taxon>Fungi incertae sedis</taxon>
        <taxon>Zoopagomycota</taxon>
        <taxon>Kickxellomycotina</taxon>
        <taxon>Kickxellomycetes</taxon>
        <taxon>Kickxellales</taxon>
        <taxon>Kickxellaceae</taxon>
        <taxon>Linderina</taxon>
    </lineage>
</organism>
<keyword evidence="6" id="KW-1185">Reference proteome</keyword>
<proteinExistence type="inferred from homology"/>
<dbReference type="Proteomes" id="UP000193922">
    <property type="component" value="Unassembled WGS sequence"/>
</dbReference>
<dbReference type="Gene3D" id="3.40.190.10">
    <property type="entry name" value="Periplasmic binding protein-like II"/>
    <property type="match status" value="2"/>
</dbReference>